<dbReference type="GO" id="GO:0005524">
    <property type="term" value="F:ATP binding"/>
    <property type="evidence" value="ECO:0007669"/>
    <property type="project" value="UniProtKB-KW"/>
</dbReference>
<dbReference type="GO" id="GO:0016887">
    <property type="term" value="F:ATP hydrolysis activity"/>
    <property type="evidence" value="ECO:0007669"/>
    <property type="project" value="InterPro"/>
</dbReference>
<dbReference type="InterPro" id="IPR003439">
    <property type="entry name" value="ABC_transporter-like_ATP-bd"/>
</dbReference>
<evidence type="ECO:0000256" key="3">
    <source>
        <dbReference type="ARBA" id="ARBA00022741"/>
    </source>
</evidence>
<sequence length="56" mass="5946">MNISKSFLDVKALQEVNLSINENEIVGLVGENGAGKSTLVKILAGVYKADRGKISI</sequence>
<dbReference type="Gene3D" id="3.40.50.300">
    <property type="entry name" value="P-loop containing nucleotide triphosphate hydrolases"/>
    <property type="match status" value="1"/>
</dbReference>
<dbReference type="InterPro" id="IPR050107">
    <property type="entry name" value="ABC_carbohydrate_import_ATPase"/>
</dbReference>
<keyword evidence="2" id="KW-0677">Repeat</keyword>
<feature type="domain" description="ABC transporter" evidence="5">
    <location>
        <begin position="13"/>
        <end position="55"/>
    </location>
</feature>
<dbReference type="PANTHER" id="PTHR43790:SF9">
    <property type="entry name" value="GALACTOFURANOSE TRANSPORTER ATP-BINDING PROTEIN YTFR"/>
    <property type="match status" value="1"/>
</dbReference>
<evidence type="ECO:0000256" key="4">
    <source>
        <dbReference type="ARBA" id="ARBA00022840"/>
    </source>
</evidence>
<proteinExistence type="predicted"/>
<dbReference type="Pfam" id="PF00005">
    <property type="entry name" value="ABC_tran"/>
    <property type="match status" value="1"/>
</dbReference>
<protein>
    <recommendedName>
        <fullName evidence="5">ABC transporter domain-containing protein</fullName>
    </recommendedName>
</protein>
<evidence type="ECO:0000259" key="5">
    <source>
        <dbReference type="Pfam" id="PF00005"/>
    </source>
</evidence>
<evidence type="ECO:0000313" key="6">
    <source>
        <dbReference type="EMBL" id="GAG43897.1"/>
    </source>
</evidence>
<comment type="caution">
    <text evidence="6">The sequence shown here is derived from an EMBL/GenBank/DDBJ whole genome shotgun (WGS) entry which is preliminary data.</text>
</comment>
<reference evidence="6" key="1">
    <citation type="journal article" date="2014" name="Front. Microbiol.">
        <title>High frequency of phylogenetically diverse reductive dehalogenase-homologous genes in deep subseafloor sedimentary metagenomes.</title>
        <authorList>
            <person name="Kawai M."/>
            <person name="Futagami T."/>
            <person name="Toyoda A."/>
            <person name="Takaki Y."/>
            <person name="Nishi S."/>
            <person name="Hori S."/>
            <person name="Arai W."/>
            <person name="Tsubouchi T."/>
            <person name="Morono Y."/>
            <person name="Uchiyama I."/>
            <person name="Ito T."/>
            <person name="Fujiyama A."/>
            <person name="Inagaki F."/>
            <person name="Takami H."/>
        </authorList>
    </citation>
    <scope>NUCLEOTIDE SEQUENCE</scope>
    <source>
        <strain evidence="6">Expedition CK06-06</strain>
    </source>
</reference>
<dbReference type="EMBL" id="BARS01059275">
    <property type="protein sequence ID" value="GAG43897.1"/>
    <property type="molecule type" value="Genomic_DNA"/>
</dbReference>
<organism evidence="6">
    <name type="scientific">marine sediment metagenome</name>
    <dbReference type="NCBI Taxonomy" id="412755"/>
    <lineage>
        <taxon>unclassified sequences</taxon>
        <taxon>metagenomes</taxon>
        <taxon>ecological metagenomes</taxon>
    </lineage>
</organism>
<evidence type="ECO:0000256" key="2">
    <source>
        <dbReference type="ARBA" id="ARBA00022737"/>
    </source>
</evidence>
<dbReference type="AlphaFoldDB" id="X0Y9B5"/>
<keyword evidence="1" id="KW-0813">Transport</keyword>
<accession>X0Y9B5</accession>
<gene>
    <name evidence="6" type="ORF">S01H1_85962</name>
</gene>
<dbReference type="PANTHER" id="PTHR43790">
    <property type="entry name" value="CARBOHYDRATE TRANSPORT ATP-BINDING PROTEIN MG119-RELATED"/>
    <property type="match status" value="1"/>
</dbReference>
<name>X0Y9B5_9ZZZZ</name>
<keyword evidence="3" id="KW-0547">Nucleotide-binding</keyword>
<evidence type="ECO:0000256" key="1">
    <source>
        <dbReference type="ARBA" id="ARBA00022448"/>
    </source>
</evidence>
<feature type="non-terminal residue" evidence="6">
    <location>
        <position position="56"/>
    </location>
</feature>
<dbReference type="SUPFAM" id="SSF52540">
    <property type="entry name" value="P-loop containing nucleoside triphosphate hydrolases"/>
    <property type="match status" value="1"/>
</dbReference>
<keyword evidence="4" id="KW-0067">ATP-binding</keyword>
<dbReference type="InterPro" id="IPR027417">
    <property type="entry name" value="P-loop_NTPase"/>
</dbReference>